<dbReference type="InterPro" id="IPR036280">
    <property type="entry name" value="Multihaem_cyt_sf"/>
</dbReference>
<name>A0AA37TYE1_9GAMM</name>
<feature type="binding site" description="covalent" evidence="13">
    <location>
        <position position="136"/>
    </location>
    <ligand>
        <name>heme</name>
        <dbReference type="ChEBI" id="CHEBI:30413"/>
        <label>4</label>
    </ligand>
</feature>
<keyword evidence="9 15" id="KW-1133">Transmembrane helix</keyword>
<dbReference type="GO" id="GO:0019333">
    <property type="term" value="P:denitrification pathway"/>
    <property type="evidence" value="ECO:0007669"/>
    <property type="project" value="InterPro"/>
</dbReference>
<keyword evidence="6 15" id="KW-0812">Transmembrane</keyword>
<dbReference type="RefSeq" id="WP_095496916.1">
    <property type="nucleotide sequence ID" value="NZ_BSPO01000002.1"/>
</dbReference>
<dbReference type="AlphaFoldDB" id="A0AA37TYE1"/>
<dbReference type="GO" id="GO:0046872">
    <property type="term" value="F:metal ion binding"/>
    <property type="evidence" value="ECO:0007669"/>
    <property type="project" value="UniProtKB-KW"/>
</dbReference>
<keyword evidence="3 12" id="KW-0813">Transport</keyword>
<feature type="domain" description="NapC/NirT cytochrome c N-terminal" evidence="16">
    <location>
        <begin position="9"/>
        <end position="187"/>
    </location>
</feature>
<evidence type="ECO:0000256" key="14">
    <source>
        <dbReference type="PIRSR" id="PIRSR000013-2"/>
    </source>
</evidence>
<feature type="binding site" description="axial binding residue" evidence="14">
    <location>
        <position position="97"/>
    </location>
    <ligand>
        <name>heme</name>
        <dbReference type="ChEBI" id="CHEBI:30413"/>
        <label>1</label>
    </ligand>
    <ligandPart>
        <name>Fe</name>
        <dbReference type="ChEBI" id="CHEBI:18248"/>
    </ligandPart>
</feature>
<keyword evidence="11 15" id="KW-0472">Membrane</keyword>
<feature type="binding site" description="axial binding residue" evidence="14">
    <location>
        <position position="79"/>
    </location>
    <ligand>
        <name>heme</name>
        <dbReference type="ChEBI" id="CHEBI:30413"/>
        <label>2</label>
    </ligand>
    <ligandPart>
        <name>Fe</name>
        <dbReference type="ChEBI" id="CHEBI:18248"/>
    </ligandPart>
</feature>
<keyword evidence="10 12" id="KW-0408">Iron</keyword>
<dbReference type="InterPro" id="IPR005126">
    <property type="entry name" value="NapC/NirT_cyt_c_N"/>
</dbReference>
<evidence type="ECO:0000256" key="13">
    <source>
        <dbReference type="PIRSR" id="PIRSR000013-1"/>
    </source>
</evidence>
<dbReference type="InterPro" id="IPR051174">
    <property type="entry name" value="Cytochrome_c-type_ET"/>
</dbReference>
<keyword evidence="5 12" id="KW-0349">Heme</keyword>
<dbReference type="GO" id="GO:0020037">
    <property type="term" value="F:heme binding"/>
    <property type="evidence" value="ECO:0007669"/>
    <property type="project" value="InterPro"/>
</dbReference>
<evidence type="ECO:0000313" key="18">
    <source>
        <dbReference type="Proteomes" id="UP001157439"/>
    </source>
</evidence>
<evidence type="ECO:0000256" key="4">
    <source>
        <dbReference type="ARBA" id="ARBA00022475"/>
    </source>
</evidence>
<accession>A0AA37TYE1</accession>
<feature type="binding site" description="covalent" evidence="13">
    <location>
        <position position="49"/>
    </location>
    <ligand>
        <name>heme</name>
        <dbReference type="ChEBI" id="CHEBI:30413"/>
        <label>1</label>
    </ligand>
</feature>
<evidence type="ECO:0000256" key="6">
    <source>
        <dbReference type="ARBA" id="ARBA00022692"/>
    </source>
</evidence>
<feature type="binding site" description="covalent" evidence="13">
    <location>
        <position position="46"/>
    </location>
    <ligand>
        <name>heme</name>
        <dbReference type="ChEBI" id="CHEBI:30413"/>
        <label>1</label>
    </ligand>
</feature>
<dbReference type="GO" id="GO:0005886">
    <property type="term" value="C:plasma membrane"/>
    <property type="evidence" value="ECO:0007669"/>
    <property type="project" value="UniProtKB-SubCell"/>
</dbReference>
<feature type="binding site" evidence="13">
    <location>
        <position position="97"/>
    </location>
    <ligand>
        <name>a menaquinol</name>
        <dbReference type="ChEBI" id="CHEBI:18151"/>
    </ligand>
</feature>
<dbReference type="EMBL" id="BSPO01000002">
    <property type="protein sequence ID" value="GLS83546.1"/>
    <property type="molecule type" value="Genomic_DNA"/>
</dbReference>
<evidence type="ECO:0000256" key="11">
    <source>
        <dbReference type="ARBA" id="ARBA00023136"/>
    </source>
</evidence>
<dbReference type="GO" id="GO:0009055">
    <property type="term" value="F:electron transfer activity"/>
    <property type="evidence" value="ECO:0007669"/>
    <property type="project" value="TreeGrafter"/>
</dbReference>
<evidence type="ECO:0000256" key="1">
    <source>
        <dbReference type="ARBA" id="ARBA00004162"/>
    </source>
</evidence>
<feature type="binding site" description="axial binding residue" evidence="14">
    <location>
        <position position="178"/>
    </location>
    <ligand>
        <name>heme</name>
        <dbReference type="ChEBI" id="CHEBI:30413"/>
        <label>4</label>
    </ligand>
    <ligandPart>
        <name>Fe</name>
        <dbReference type="ChEBI" id="CHEBI:18248"/>
    </ligandPart>
</feature>
<comment type="subcellular location">
    <subcellularLocation>
        <location evidence="1">Cell membrane</location>
        <topology evidence="1">Single-pass membrane protein</topology>
    </subcellularLocation>
</comment>
<comment type="PTM">
    <text evidence="12">Binds 4 heme groups per subunit.</text>
</comment>
<dbReference type="InterPro" id="IPR038266">
    <property type="entry name" value="NapC/NirT_cytc_sf"/>
</dbReference>
<keyword evidence="8 12" id="KW-0249">Electron transport</keyword>
<evidence type="ECO:0000313" key="17">
    <source>
        <dbReference type="EMBL" id="GLS83546.1"/>
    </source>
</evidence>
<evidence type="ECO:0000256" key="2">
    <source>
        <dbReference type="ARBA" id="ARBA00007395"/>
    </source>
</evidence>
<comment type="similarity">
    <text evidence="2">Belongs to the NapC/NirT/NrfH family.</text>
</comment>
<keyword evidence="7 12" id="KW-0479">Metal-binding</keyword>
<evidence type="ECO:0000256" key="15">
    <source>
        <dbReference type="SAM" id="Phobius"/>
    </source>
</evidence>
<proteinExistence type="inferred from homology"/>
<gene>
    <name evidence="17" type="primary">cymA</name>
    <name evidence="17" type="ORF">GCM10007894_15230</name>
</gene>
<evidence type="ECO:0000256" key="9">
    <source>
        <dbReference type="ARBA" id="ARBA00022989"/>
    </source>
</evidence>
<dbReference type="GO" id="GO:0009061">
    <property type="term" value="P:anaerobic respiration"/>
    <property type="evidence" value="ECO:0007669"/>
    <property type="project" value="TreeGrafter"/>
</dbReference>
<feature type="binding site" evidence="13">
    <location>
        <position position="90"/>
    </location>
    <ligand>
        <name>a menaquinol</name>
        <dbReference type="ChEBI" id="CHEBI:18151"/>
    </ligand>
</feature>
<dbReference type="Pfam" id="PF03264">
    <property type="entry name" value="Cytochrom_NNT"/>
    <property type="match status" value="1"/>
</dbReference>
<dbReference type="InterPro" id="IPR024717">
    <property type="entry name" value="NapC/NirT/NrfH"/>
</dbReference>
<dbReference type="SUPFAM" id="SSF48695">
    <property type="entry name" value="Multiheme cytochromes"/>
    <property type="match status" value="1"/>
</dbReference>
<evidence type="ECO:0000256" key="5">
    <source>
        <dbReference type="ARBA" id="ARBA00022617"/>
    </source>
</evidence>
<sequence>MNWRALFKPSTKYSIFALLVVGIIIGAVGFFASQKTLHATSTDEFCMTCHSNHSLKDEVLTSVHGGNKHGIVVECQQCHIAQDSFGYLKKKIIVSKDLWGYMTIKDFNTQKWLDENRAEQAELAAGYFRQIDSSTCQKCHSRIYEDQPETMSKMAQRMHSRNFEKKGEDGYKTCIDCHEGVAHPFPREGKSPKFRAAK</sequence>
<dbReference type="PIRSF" id="PIRSF000013">
    <property type="entry name" value="4_hem_cytochrm_NapC"/>
    <property type="match status" value="1"/>
</dbReference>
<keyword evidence="4" id="KW-1003">Cell membrane</keyword>
<feature type="binding site" description="covalent" evidence="13">
    <location>
        <position position="75"/>
    </location>
    <ligand>
        <name>heme</name>
        <dbReference type="ChEBI" id="CHEBI:30413"/>
        <label>2</label>
    </ligand>
</feature>
<feature type="binding site" description="covalent" evidence="13">
    <location>
        <position position="177"/>
    </location>
    <ligand>
        <name>heme</name>
        <dbReference type="ChEBI" id="CHEBI:30413"/>
        <label>4</label>
    </ligand>
</feature>
<feature type="binding site" description="covalent" evidence="13">
    <location>
        <position position="174"/>
    </location>
    <ligand>
        <name>heme</name>
        <dbReference type="ChEBI" id="CHEBI:30413"/>
        <label>4</label>
    </ligand>
</feature>
<evidence type="ECO:0000256" key="3">
    <source>
        <dbReference type="ARBA" id="ARBA00022448"/>
    </source>
</evidence>
<protein>
    <recommendedName>
        <fullName evidence="12">Cytochrome c-type protein</fullName>
    </recommendedName>
</protein>
<evidence type="ECO:0000256" key="7">
    <source>
        <dbReference type="ARBA" id="ARBA00022723"/>
    </source>
</evidence>
<evidence type="ECO:0000256" key="10">
    <source>
        <dbReference type="ARBA" id="ARBA00023004"/>
    </source>
</evidence>
<reference evidence="17 18" key="1">
    <citation type="journal article" date="2014" name="Int. J. Syst. Evol. Microbiol.">
        <title>Complete genome sequence of Corynebacterium casei LMG S-19264T (=DSM 44701T), isolated from a smear-ripened cheese.</title>
        <authorList>
            <consortium name="US DOE Joint Genome Institute (JGI-PGF)"/>
            <person name="Walter F."/>
            <person name="Albersmeier A."/>
            <person name="Kalinowski J."/>
            <person name="Ruckert C."/>
        </authorList>
    </citation>
    <scope>NUCLEOTIDE SEQUENCE [LARGE SCALE GENOMIC DNA]</scope>
    <source>
        <strain evidence="17 18">NBRC 112785</strain>
    </source>
</reference>
<comment type="caution">
    <text evidence="17">The sequence shown here is derived from an EMBL/GenBank/DDBJ whole genome shotgun (WGS) entry which is preliminary data.</text>
</comment>
<feature type="binding site" description="covalent" evidence="13">
    <location>
        <position position="139"/>
    </location>
    <ligand>
        <name>heme</name>
        <dbReference type="ChEBI" id="CHEBI:30413"/>
        <label>4</label>
    </ligand>
</feature>
<dbReference type="PANTHER" id="PTHR30333:SF3">
    <property type="entry name" value="CYTOCHROME C-TYPE PROTEIN TORY"/>
    <property type="match status" value="1"/>
</dbReference>
<dbReference type="PANTHER" id="PTHR30333">
    <property type="entry name" value="CYTOCHROME C-TYPE PROTEIN"/>
    <property type="match status" value="1"/>
</dbReference>
<evidence type="ECO:0000256" key="12">
    <source>
        <dbReference type="PIRNR" id="PIRNR000013"/>
    </source>
</evidence>
<feature type="transmembrane region" description="Helical" evidence="15">
    <location>
        <begin position="12"/>
        <end position="32"/>
    </location>
</feature>
<evidence type="ECO:0000259" key="16">
    <source>
        <dbReference type="Pfam" id="PF03264"/>
    </source>
</evidence>
<feature type="binding site" description="axial binding residue" evidence="14">
    <location>
        <position position="183"/>
    </location>
    <ligand>
        <name>heme</name>
        <dbReference type="ChEBI" id="CHEBI:30413"/>
        <label>2</label>
    </ligand>
    <ligandPart>
        <name>Fe</name>
        <dbReference type="ChEBI" id="CHEBI:18248"/>
    </ligandPart>
</feature>
<organism evidence="17 18">
    <name type="scientific">Paraferrimonas haliotis</name>
    <dbReference type="NCBI Taxonomy" id="2013866"/>
    <lineage>
        <taxon>Bacteria</taxon>
        <taxon>Pseudomonadati</taxon>
        <taxon>Pseudomonadota</taxon>
        <taxon>Gammaproteobacteria</taxon>
        <taxon>Alteromonadales</taxon>
        <taxon>Ferrimonadaceae</taxon>
        <taxon>Paraferrimonas</taxon>
    </lineage>
</organism>
<dbReference type="Gene3D" id="1.10.3820.10">
    <property type="entry name" value="Di-heme elbow motif domain"/>
    <property type="match status" value="1"/>
</dbReference>
<keyword evidence="18" id="KW-1185">Reference proteome</keyword>
<dbReference type="Proteomes" id="UP001157439">
    <property type="component" value="Unassembled WGS sequence"/>
</dbReference>
<feature type="binding site" description="axial binding residue" evidence="14">
    <location>
        <position position="140"/>
    </location>
    <ligand>
        <name>heme</name>
        <dbReference type="ChEBI" id="CHEBI:30413"/>
        <label>3</label>
    </ligand>
    <ligandPart>
        <name>Fe</name>
        <dbReference type="ChEBI" id="CHEBI:18248"/>
    </ligandPart>
</feature>
<evidence type="ECO:0000256" key="8">
    <source>
        <dbReference type="ARBA" id="ARBA00022982"/>
    </source>
</evidence>
<comment type="cofactor">
    <cofactor evidence="13">
        <name>heme</name>
        <dbReference type="ChEBI" id="CHEBI:30413"/>
    </cofactor>
    <text evidence="13">Binds 4 heme groups per subunit.</text>
</comment>
<feature type="binding site" description="covalent" evidence="13">
    <location>
        <position position="78"/>
    </location>
    <ligand>
        <name>heme</name>
        <dbReference type="ChEBI" id="CHEBI:30413"/>
        <label>2</label>
    </ligand>
</feature>